<gene>
    <name evidence="1" type="ORF">S01H4_08048</name>
</gene>
<accession>X0ZBK6</accession>
<dbReference type="InterPro" id="IPR036388">
    <property type="entry name" value="WH-like_DNA-bd_sf"/>
</dbReference>
<comment type="caution">
    <text evidence="1">The sequence shown here is derived from an EMBL/GenBank/DDBJ whole genome shotgun (WGS) entry which is preliminary data.</text>
</comment>
<sequence length="133" mass="15694">MKKNEKIILRELMAHPTTADRTVAVRLGFSQPTISRIRHHLEQTGIIRYEIIPDLEKLGFEILAFTTIEPTDRIKDDNTVIYATDRGRQMFVISVHKNYRDYSSFAYNYEVHWEFLVATYRKSTKPLSFKNII</sequence>
<protein>
    <recommendedName>
        <fullName evidence="2">HTH asnC-type domain-containing protein</fullName>
    </recommendedName>
</protein>
<reference evidence="1" key="1">
    <citation type="journal article" date="2014" name="Front. Microbiol.">
        <title>High frequency of phylogenetically diverse reductive dehalogenase-homologous genes in deep subseafloor sedimentary metagenomes.</title>
        <authorList>
            <person name="Kawai M."/>
            <person name="Futagami T."/>
            <person name="Toyoda A."/>
            <person name="Takaki Y."/>
            <person name="Nishi S."/>
            <person name="Hori S."/>
            <person name="Arai W."/>
            <person name="Tsubouchi T."/>
            <person name="Morono Y."/>
            <person name="Uchiyama I."/>
            <person name="Ito T."/>
            <person name="Fujiyama A."/>
            <person name="Inagaki F."/>
            <person name="Takami H."/>
        </authorList>
    </citation>
    <scope>NUCLEOTIDE SEQUENCE</scope>
    <source>
        <strain evidence="1">Expedition CK06-06</strain>
    </source>
</reference>
<dbReference type="Gene3D" id="1.10.10.10">
    <property type="entry name" value="Winged helix-like DNA-binding domain superfamily/Winged helix DNA-binding domain"/>
    <property type="match status" value="1"/>
</dbReference>
<name>X0ZBK6_9ZZZZ</name>
<proteinExistence type="predicted"/>
<evidence type="ECO:0000313" key="1">
    <source>
        <dbReference type="EMBL" id="GAG66574.1"/>
    </source>
</evidence>
<dbReference type="InterPro" id="IPR036390">
    <property type="entry name" value="WH_DNA-bd_sf"/>
</dbReference>
<dbReference type="SUPFAM" id="SSF46785">
    <property type="entry name" value="Winged helix' DNA-binding domain"/>
    <property type="match status" value="1"/>
</dbReference>
<dbReference type="AlphaFoldDB" id="X0ZBK6"/>
<evidence type="ECO:0008006" key="2">
    <source>
        <dbReference type="Google" id="ProtNLM"/>
    </source>
</evidence>
<organism evidence="1">
    <name type="scientific">marine sediment metagenome</name>
    <dbReference type="NCBI Taxonomy" id="412755"/>
    <lineage>
        <taxon>unclassified sequences</taxon>
        <taxon>metagenomes</taxon>
        <taxon>ecological metagenomes</taxon>
    </lineage>
</organism>
<dbReference type="EMBL" id="BART01002708">
    <property type="protein sequence ID" value="GAG66574.1"/>
    <property type="molecule type" value="Genomic_DNA"/>
</dbReference>